<keyword evidence="6" id="KW-1185">Reference proteome</keyword>
<evidence type="ECO:0000256" key="2">
    <source>
        <dbReference type="ARBA" id="ARBA00023139"/>
    </source>
</evidence>
<comment type="caution">
    <text evidence="5">The sequence shown here is derived from an EMBL/GenBank/DDBJ whole genome shotgun (WGS) entry which is preliminary data.</text>
</comment>
<evidence type="ECO:0000256" key="4">
    <source>
        <dbReference type="SAM" id="MobiDB-lite"/>
    </source>
</evidence>
<gene>
    <name evidence="5" type="ORF">C8F04DRAFT_1089828</name>
</gene>
<name>A0AAD6X7V5_9AGAR</name>
<protein>
    <submittedName>
        <fullName evidence="5">Uncharacterized protein</fullName>
    </submittedName>
</protein>
<keyword evidence="1" id="KW-0519">Myristate</keyword>
<evidence type="ECO:0000313" key="5">
    <source>
        <dbReference type="EMBL" id="KAJ7038181.1"/>
    </source>
</evidence>
<dbReference type="Proteomes" id="UP001218188">
    <property type="component" value="Unassembled WGS sequence"/>
</dbReference>
<feature type="compositionally biased region" description="Low complexity" evidence="4">
    <location>
        <begin position="38"/>
        <end position="51"/>
    </location>
</feature>
<evidence type="ECO:0000256" key="1">
    <source>
        <dbReference type="ARBA" id="ARBA00022707"/>
    </source>
</evidence>
<reference evidence="5" key="1">
    <citation type="submission" date="2023-03" db="EMBL/GenBank/DDBJ databases">
        <title>Massive genome expansion in bonnet fungi (Mycena s.s.) driven by repeated elements and novel gene families across ecological guilds.</title>
        <authorList>
            <consortium name="Lawrence Berkeley National Laboratory"/>
            <person name="Harder C.B."/>
            <person name="Miyauchi S."/>
            <person name="Viragh M."/>
            <person name="Kuo A."/>
            <person name="Thoen E."/>
            <person name="Andreopoulos B."/>
            <person name="Lu D."/>
            <person name="Skrede I."/>
            <person name="Drula E."/>
            <person name="Henrissat B."/>
            <person name="Morin E."/>
            <person name="Kohler A."/>
            <person name="Barry K."/>
            <person name="LaButti K."/>
            <person name="Morin E."/>
            <person name="Salamov A."/>
            <person name="Lipzen A."/>
            <person name="Mereny Z."/>
            <person name="Hegedus B."/>
            <person name="Baldrian P."/>
            <person name="Stursova M."/>
            <person name="Weitz H."/>
            <person name="Taylor A."/>
            <person name="Grigoriev I.V."/>
            <person name="Nagy L.G."/>
            <person name="Martin F."/>
            <person name="Kauserud H."/>
        </authorList>
    </citation>
    <scope>NUCLEOTIDE SEQUENCE</scope>
    <source>
        <strain evidence="5">CBHHK200</strain>
    </source>
</reference>
<feature type="compositionally biased region" description="Polar residues" evidence="4">
    <location>
        <begin position="1"/>
        <end position="12"/>
    </location>
</feature>
<evidence type="ECO:0000313" key="6">
    <source>
        <dbReference type="Proteomes" id="UP001218188"/>
    </source>
</evidence>
<keyword evidence="3" id="KW-0449">Lipoprotein</keyword>
<evidence type="ECO:0000256" key="3">
    <source>
        <dbReference type="ARBA" id="ARBA00023288"/>
    </source>
</evidence>
<dbReference type="Pfam" id="PF15811">
    <property type="entry name" value="SVIP"/>
    <property type="match status" value="1"/>
</dbReference>
<dbReference type="AlphaFoldDB" id="A0AAD6X7V5"/>
<dbReference type="EMBL" id="JARJCM010000033">
    <property type="protein sequence ID" value="KAJ7038181.1"/>
    <property type="molecule type" value="Genomic_DNA"/>
</dbReference>
<organism evidence="5 6">
    <name type="scientific">Mycena alexandri</name>
    <dbReference type="NCBI Taxonomy" id="1745969"/>
    <lineage>
        <taxon>Eukaryota</taxon>
        <taxon>Fungi</taxon>
        <taxon>Dikarya</taxon>
        <taxon>Basidiomycota</taxon>
        <taxon>Agaricomycotina</taxon>
        <taxon>Agaricomycetes</taxon>
        <taxon>Agaricomycetidae</taxon>
        <taxon>Agaricales</taxon>
        <taxon>Marasmiineae</taxon>
        <taxon>Mycenaceae</taxon>
        <taxon>Mycena</taxon>
    </lineage>
</organism>
<accession>A0AAD6X7V5</accession>
<sequence>MGSLCSKGSSNYAGGHTVLGSSADGASATPAGSRPDPRAAALQAAEARLQASKARGAPNKGALAAQAGKSSSRREPEPVQEERLVWD</sequence>
<proteinExistence type="predicted"/>
<feature type="compositionally biased region" description="Basic and acidic residues" evidence="4">
    <location>
        <begin position="72"/>
        <end position="87"/>
    </location>
</feature>
<dbReference type="InterPro" id="IPR031632">
    <property type="entry name" value="SVIP"/>
</dbReference>
<keyword evidence="2" id="KW-0564">Palmitate</keyword>
<feature type="region of interest" description="Disordered" evidence="4">
    <location>
        <begin position="1"/>
        <end position="87"/>
    </location>
</feature>